<feature type="region of interest" description="Disordered" evidence="1">
    <location>
        <begin position="180"/>
        <end position="204"/>
    </location>
</feature>
<feature type="compositionally biased region" description="Polar residues" evidence="1">
    <location>
        <begin position="180"/>
        <end position="193"/>
    </location>
</feature>
<evidence type="ECO:0000313" key="3">
    <source>
        <dbReference type="Proteomes" id="UP000824469"/>
    </source>
</evidence>
<dbReference type="PANTHER" id="PTHR23355">
    <property type="entry name" value="RIBONUCLEASE"/>
    <property type="match status" value="1"/>
</dbReference>
<dbReference type="AlphaFoldDB" id="A0AA38LG57"/>
<evidence type="ECO:0000313" key="2">
    <source>
        <dbReference type="EMBL" id="KAH9320930.1"/>
    </source>
</evidence>
<dbReference type="SUPFAM" id="SSF50249">
    <property type="entry name" value="Nucleic acid-binding proteins"/>
    <property type="match status" value="1"/>
</dbReference>
<dbReference type="GO" id="GO:0006402">
    <property type="term" value="P:mRNA catabolic process"/>
    <property type="evidence" value="ECO:0007669"/>
    <property type="project" value="TreeGrafter"/>
</dbReference>
<sequence length="204" mass="22895">MESNSNYSYCPPLLHFNGFSNVQCNEASNMGGNVFASSPFLDRRDGRQEYVESFPLLDGAESWPESRFMAALDSCPDNEFARFSRSKGSSDLMHKTHFTPHLQIEAINQALEKGEAFRAVFRVNMHNRLEGYCTLDGSRLTFLFSGPGEQNRVVEGDVVSIIMDPVSSWPKLKGARSKQQIRISDTNGNTITAESEDLSKAHYR</sequence>
<accession>A0AA38LG57</accession>
<evidence type="ECO:0000256" key="1">
    <source>
        <dbReference type="SAM" id="MobiDB-lite"/>
    </source>
</evidence>
<organism evidence="2 3">
    <name type="scientific">Taxus chinensis</name>
    <name type="common">Chinese yew</name>
    <name type="synonym">Taxus wallichiana var. chinensis</name>
    <dbReference type="NCBI Taxonomy" id="29808"/>
    <lineage>
        <taxon>Eukaryota</taxon>
        <taxon>Viridiplantae</taxon>
        <taxon>Streptophyta</taxon>
        <taxon>Embryophyta</taxon>
        <taxon>Tracheophyta</taxon>
        <taxon>Spermatophyta</taxon>
        <taxon>Pinopsida</taxon>
        <taxon>Pinidae</taxon>
        <taxon>Conifers II</taxon>
        <taxon>Cupressales</taxon>
        <taxon>Taxaceae</taxon>
        <taxon>Taxus</taxon>
    </lineage>
</organism>
<dbReference type="Proteomes" id="UP000824469">
    <property type="component" value="Unassembled WGS sequence"/>
</dbReference>
<dbReference type="EMBL" id="JAHRHJ020000003">
    <property type="protein sequence ID" value="KAH9320930.1"/>
    <property type="molecule type" value="Genomic_DNA"/>
</dbReference>
<feature type="non-terminal residue" evidence="2">
    <location>
        <position position="204"/>
    </location>
</feature>
<proteinExistence type="predicted"/>
<gene>
    <name evidence="2" type="ORF">KI387_015569</name>
</gene>
<dbReference type="InterPro" id="IPR012340">
    <property type="entry name" value="NA-bd_OB-fold"/>
</dbReference>
<name>A0AA38LG57_TAXCH</name>
<reference evidence="2 3" key="1">
    <citation type="journal article" date="2021" name="Nat. Plants">
        <title>The Taxus genome provides insights into paclitaxel biosynthesis.</title>
        <authorList>
            <person name="Xiong X."/>
            <person name="Gou J."/>
            <person name="Liao Q."/>
            <person name="Li Y."/>
            <person name="Zhou Q."/>
            <person name="Bi G."/>
            <person name="Li C."/>
            <person name="Du R."/>
            <person name="Wang X."/>
            <person name="Sun T."/>
            <person name="Guo L."/>
            <person name="Liang H."/>
            <person name="Lu P."/>
            <person name="Wu Y."/>
            <person name="Zhang Z."/>
            <person name="Ro D.K."/>
            <person name="Shang Y."/>
            <person name="Huang S."/>
            <person name="Yan J."/>
        </authorList>
    </citation>
    <scope>NUCLEOTIDE SEQUENCE [LARGE SCALE GENOMIC DNA]</scope>
    <source>
        <strain evidence="2">Ta-2019</strain>
    </source>
</reference>
<comment type="caution">
    <text evidence="2">The sequence shown here is derived from an EMBL/GenBank/DDBJ whole genome shotgun (WGS) entry which is preliminary data.</text>
</comment>
<dbReference type="PANTHER" id="PTHR23355:SF9">
    <property type="entry name" value="DIS3-LIKE EXONUCLEASE 2"/>
    <property type="match status" value="1"/>
</dbReference>
<keyword evidence="3" id="KW-1185">Reference proteome</keyword>
<dbReference type="Gene3D" id="2.40.50.690">
    <property type="match status" value="1"/>
</dbReference>
<dbReference type="GO" id="GO:0000932">
    <property type="term" value="C:P-body"/>
    <property type="evidence" value="ECO:0007669"/>
    <property type="project" value="TreeGrafter"/>
</dbReference>
<protein>
    <submittedName>
        <fullName evidence="2">Uncharacterized protein</fullName>
    </submittedName>
</protein>
<dbReference type="GO" id="GO:0000175">
    <property type="term" value="F:3'-5'-RNA exonuclease activity"/>
    <property type="evidence" value="ECO:0007669"/>
    <property type="project" value="TreeGrafter"/>
</dbReference>
<dbReference type="InterPro" id="IPR050180">
    <property type="entry name" value="RNR_Ribonuclease"/>
</dbReference>